<protein>
    <submittedName>
        <fullName evidence="1">Uncharacterized protein</fullName>
    </submittedName>
</protein>
<name>A0AA97NP83_PYRO3</name>
<evidence type="ECO:0000313" key="1">
    <source>
        <dbReference type="EMBL" id="ELQ33708.1"/>
    </source>
</evidence>
<organism evidence="1">
    <name type="scientific">Pyricularia oryzae (strain Y34)</name>
    <name type="common">Rice blast fungus</name>
    <name type="synonym">Magnaporthe oryzae</name>
    <dbReference type="NCBI Taxonomy" id="1143189"/>
    <lineage>
        <taxon>Eukaryota</taxon>
        <taxon>Fungi</taxon>
        <taxon>Dikarya</taxon>
        <taxon>Ascomycota</taxon>
        <taxon>Pezizomycotina</taxon>
        <taxon>Sordariomycetes</taxon>
        <taxon>Sordariomycetidae</taxon>
        <taxon>Magnaporthales</taxon>
        <taxon>Pyriculariaceae</taxon>
        <taxon>Pyricularia</taxon>
    </lineage>
</organism>
<gene>
    <name evidence="1" type="ORF">OOU_Y34scaffold00897g4</name>
</gene>
<dbReference type="EMBL" id="JH793687">
    <property type="protein sequence ID" value="ELQ33708.1"/>
    <property type="molecule type" value="Genomic_DNA"/>
</dbReference>
<accession>A0AA97NP83</accession>
<proteinExistence type="predicted"/>
<reference evidence="1" key="1">
    <citation type="journal article" date="2012" name="PLoS Genet.">
        <title>Comparative analysis of the genomes of two field isolates of the rice blast fungus Magnaporthe oryzae.</title>
        <authorList>
            <person name="Xue M."/>
            <person name="Yang J."/>
            <person name="Li Z."/>
            <person name="Hu S."/>
            <person name="Yao N."/>
            <person name="Dean R.A."/>
            <person name="Zhao W."/>
            <person name="Shen M."/>
            <person name="Zhang H."/>
            <person name="Li C."/>
            <person name="Liu L."/>
            <person name="Cao L."/>
            <person name="Xu X."/>
            <person name="Xing Y."/>
            <person name="Hsiang T."/>
            <person name="Zhang Z."/>
            <person name="Xu J.R."/>
            <person name="Peng Y.L."/>
        </authorList>
    </citation>
    <scope>NUCLEOTIDE SEQUENCE</scope>
    <source>
        <strain evidence="1">Y34</strain>
    </source>
</reference>
<sequence>MAQVAQMVQCKWFKWSVGGAETASLYEI</sequence>
<dbReference type="Proteomes" id="UP000011086">
    <property type="component" value="Unassembled WGS sequence"/>
</dbReference>
<dbReference type="AlphaFoldDB" id="A0AA97NP83"/>